<dbReference type="EMBL" id="AZAC01000015">
    <property type="protein sequence ID" value="KIX13451.1"/>
    <property type="molecule type" value="Genomic_DNA"/>
</dbReference>
<dbReference type="InterPro" id="IPR056798">
    <property type="entry name" value="ADH_Fe_C"/>
</dbReference>
<dbReference type="AlphaFoldDB" id="A0A0D2JCH5"/>
<accession>A0A0D2JCH5</accession>
<proteinExistence type="predicted"/>
<feature type="domain" description="Fe-containing alcohol dehydrogenase-like C-terminal" evidence="3">
    <location>
        <begin position="206"/>
        <end position="399"/>
    </location>
</feature>
<dbReference type="Proteomes" id="UP000032233">
    <property type="component" value="Unassembled WGS sequence"/>
</dbReference>
<dbReference type="GO" id="GO:0004022">
    <property type="term" value="F:alcohol dehydrogenase (NAD+) activity"/>
    <property type="evidence" value="ECO:0007669"/>
    <property type="project" value="TreeGrafter"/>
</dbReference>
<sequence>MSGRAGELLREFKGDDYAYGLGVLEKTGELTAQLGKRALFVGHIHSEWFKPWQERVLKSLKEAGVEIVDMARGVAPNAPFVDVYRLHSHIIHKKPDVIVVMGGGSSIDAVKCASCLAALGDVTPEIDPFFGLGQVTKLCKEHNRKVLPVVAIMTAASSAAHLTKYSNVTDIFAGQKMLIVDNAVTPPKAVFDYEITTSQPLSLTQDGALDSIGHLVEVYFGAGPEIEEKTRQICETGLDLIISGLLEAKDDPESDQARLKLGLGSDLGGYAIMVGGTSGPHLNSFSLVDVLSHGRACAVMNPYYTIFFAPAIEDKLRVVGEVYRKHGFVDQDLDKLSGRALGVAVARAMIGLSKAIGFPTRLKEVEGMTDEHIERCLGAAKKPQMDTKLRNMPVPLRTDMVDEFMGPVLKAAWDGDFQHIRNFTS</sequence>
<dbReference type="Gene3D" id="1.20.1090.10">
    <property type="entry name" value="Dehydroquinate synthase-like - alpha domain"/>
    <property type="match status" value="1"/>
</dbReference>
<keyword evidence="1" id="KW-0560">Oxidoreductase</keyword>
<dbReference type="PANTHER" id="PTHR11496">
    <property type="entry name" value="ALCOHOL DEHYDROGENASE"/>
    <property type="match status" value="1"/>
</dbReference>
<evidence type="ECO:0000256" key="1">
    <source>
        <dbReference type="ARBA" id="ARBA00023002"/>
    </source>
</evidence>
<dbReference type="Pfam" id="PF25137">
    <property type="entry name" value="ADH_Fe_C"/>
    <property type="match status" value="1"/>
</dbReference>
<dbReference type="SUPFAM" id="SSF56796">
    <property type="entry name" value="Dehydroquinate synthase-like"/>
    <property type="match status" value="1"/>
</dbReference>
<feature type="domain" description="Alcohol dehydrogenase iron-type/glycerol dehydrogenase GldA" evidence="2">
    <location>
        <begin position="17"/>
        <end position="192"/>
    </location>
</feature>
<evidence type="ECO:0000259" key="3">
    <source>
        <dbReference type="Pfam" id="PF25137"/>
    </source>
</evidence>
<gene>
    <name evidence="4" type="ORF">X474_13280</name>
</gene>
<dbReference type="InParanoid" id="A0A0D2JCH5"/>
<organism evidence="4 5">
    <name type="scientific">Dethiosulfatarculus sandiegensis</name>
    <dbReference type="NCBI Taxonomy" id="1429043"/>
    <lineage>
        <taxon>Bacteria</taxon>
        <taxon>Pseudomonadati</taxon>
        <taxon>Thermodesulfobacteriota</taxon>
        <taxon>Desulfarculia</taxon>
        <taxon>Desulfarculales</taxon>
        <taxon>Desulfarculaceae</taxon>
        <taxon>Dethiosulfatarculus</taxon>
    </lineage>
</organism>
<dbReference type="Gene3D" id="3.40.50.1970">
    <property type="match status" value="1"/>
</dbReference>
<dbReference type="InterPro" id="IPR039697">
    <property type="entry name" value="Alcohol_dehydrogenase_Fe"/>
</dbReference>
<dbReference type="STRING" id="1429043.X474_13280"/>
<comment type="caution">
    <text evidence="4">The sequence shown here is derived from an EMBL/GenBank/DDBJ whole genome shotgun (WGS) entry which is preliminary data.</text>
</comment>
<keyword evidence="5" id="KW-1185">Reference proteome</keyword>
<evidence type="ECO:0000313" key="4">
    <source>
        <dbReference type="EMBL" id="KIX13451.1"/>
    </source>
</evidence>
<reference evidence="4 5" key="1">
    <citation type="submission" date="2013-11" db="EMBL/GenBank/DDBJ databases">
        <title>Metagenomic analysis of a methanogenic consortium involved in long chain n-alkane degradation.</title>
        <authorList>
            <person name="Davidova I.A."/>
            <person name="Callaghan A.V."/>
            <person name="Wawrik B."/>
            <person name="Pruitt S."/>
            <person name="Marks C."/>
            <person name="Duncan K.E."/>
            <person name="Suflita J.M."/>
        </authorList>
    </citation>
    <scope>NUCLEOTIDE SEQUENCE [LARGE SCALE GENOMIC DNA]</scope>
    <source>
        <strain evidence="4 5">SPR</strain>
    </source>
</reference>
<protein>
    <submittedName>
        <fullName evidence="4">Uncharacterized protein</fullName>
    </submittedName>
</protein>
<dbReference type="OrthoDB" id="9815791at2"/>
<evidence type="ECO:0000313" key="5">
    <source>
        <dbReference type="Proteomes" id="UP000032233"/>
    </source>
</evidence>
<dbReference type="RefSeq" id="WP_044349160.1">
    <property type="nucleotide sequence ID" value="NZ_AZAC01000015.1"/>
</dbReference>
<evidence type="ECO:0000259" key="2">
    <source>
        <dbReference type="Pfam" id="PF00465"/>
    </source>
</evidence>
<dbReference type="Pfam" id="PF00465">
    <property type="entry name" value="Fe-ADH"/>
    <property type="match status" value="1"/>
</dbReference>
<dbReference type="GO" id="GO:0046872">
    <property type="term" value="F:metal ion binding"/>
    <property type="evidence" value="ECO:0007669"/>
    <property type="project" value="InterPro"/>
</dbReference>
<name>A0A0D2JCH5_9BACT</name>
<dbReference type="InterPro" id="IPR001670">
    <property type="entry name" value="ADH_Fe/GldA"/>
</dbReference>
<dbReference type="PANTHER" id="PTHR11496:SF83">
    <property type="entry name" value="HYDROXYACID-OXOACID TRANSHYDROGENASE, MITOCHONDRIAL"/>
    <property type="match status" value="1"/>
</dbReference>